<dbReference type="InterPro" id="IPR019775">
    <property type="entry name" value="WD40_repeat_CS"/>
</dbReference>
<feature type="compositionally biased region" description="Acidic residues" evidence="10">
    <location>
        <begin position="1003"/>
        <end position="1013"/>
    </location>
</feature>
<dbReference type="PANTHER" id="PTHR12221:SF6">
    <property type="entry name" value="PESCADILLO HOMOLOG"/>
    <property type="match status" value="1"/>
</dbReference>
<keyword evidence="6 7" id="KW-0539">Nucleus</keyword>
<keyword evidence="3 9" id="KW-0853">WD repeat</keyword>
<comment type="caution">
    <text evidence="13">The sequence shown here is derived from an EMBL/GenBank/DDBJ whole genome shotgun (WGS) entry which is preliminary data.</text>
</comment>
<dbReference type="SMART" id="SM00320">
    <property type="entry name" value="WD40"/>
    <property type="match status" value="7"/>
</dbReference>
<dbReference type="Gene3D" id="2.130.10.10">
    <property type="entry name" value="YVTN repeat-like/Quinoprotein amine dehydrogenase"/>
    <property type="match status" value="2"/>
</dbReference>
<feature type="compositionally biased region" description="Acidic residues" evidence="10">
    <location>
        <begin position="2218"/>
        <end position="2232"/>
    </location>
</feature>
<dbReference type="SMART" id="SM00297">
    <property type="entry name" value="BROMO"/>
    <property type="match status" value="1"/>
</dbReference>
<evidence type="ECO:0000256" key="7">
    <source>
        <dbReference type="HAMAP-Rule" id="MF_03028"/>
    </source>
</evidence>
<protein>
    <recommendedName>
        <fullName evidence="7">Pescadillo homolog</fullName>
    </recommendedName>
    <alternativeName>
        <fullName evidence="7">Nucleolar protein 7 homolog</fullName>
    </alternativeName>
</protein>
<evidence type="ECO:0000256" key="8">
    <source>
        <dbReference type="PROSITE-ProRule" id="PRU00035"/>
    </source>
</evidence>
<feature type="region of interest" description="Disordered" evidence="10">
    <location>
        <begin position="1525"/>
        <end position="1561"/>
    </location>
</feature>
<feature type="region of interest" description="Disordered" evidence="10">
    <location>
        <begin position="144"/>
        <end position="170"/>
    </location>
</feature>
<dbReference type="InterPro" id="IPR001357">
    <property type="entry name" value="BRCT_dom"/>
</dbReference>
<dbReference type="InterPro" id="IPR001487">
    <property type="entry name" value="Bromodomain"/>
</dbReference>
<feature type="repeat" description="WD" evidence="9">
    <location>
        <begin position="773"/>
        <end position="815"/>
    </location>
</feature>
<dbReference type="OrthoDB" id="10264910at2759"/>
<dbReference type="SMART" id="SM00292">
    <property type="entry name" value="BRCT"/>
    <property type="match status" value="1"/>
</dbReference>
<feature type="repeat" description="WD" evidence="9">
    <location>
        <begin position="319"/>
        <end position="360"/>
    </location>
</feature>
<dbReference type="GO" id="GO:0043021">
    <property type="term" value="F:ribonucleoprotein complex binding"/>
    <property type="evidence" value="ECO:0007669"/>
    <property type="project" value="UniProtKB-UniRule"/>
</dbReference>
<name>A0A433D8H4_9FUNG</name>
<evidence type="ECO:0000256" key="4">
    <source>
        <dbReference type="ARBA" id="ARBA00022737"/>
    </source>
</evidence>
<evidence type="ECO:0000256" key="1">
    <source>
        <dbReference type="ARBA" id="ARBA00022517"/>
    </source>
</evidence>
<dbReference type="SUPFAM" id="SSF50978">
    <property type="entry name" value="WD40 repeat-like"/>
    <property type="match status" value="1"/>
</dbReference>
<dbReference type="PROSITE" id="PS00678">
    <property type="entry name" value="WD_REPEATS_1"/>
    <property type="match status" value="2"/>
</dbReference>
<dbReference type="FunFam" id="3.40.50.10190:FF:000002">
    <property type="entry name" value="Pescadillo homolog"/>
    <property type="match status" value="1"/>
</dbReference>
<feature type="region of interest" description="Disordered" evidence="10">
    <location>
        <begin position="968"/>
        <end position="1189"/>
    </location>
</feature>
<dbReference type="InterPro" id="IPR001680">
    <property type="entry name" value="WD40_rpt"/>
</dbReference>
<feature type="compositionally biased region" description="Acidic residues" evidence="10">
    <location>
        <begin position="1542"/>
        <end position="1551"/>
    </location>
</feature>
<dbReference type="PROSITE" id="PS50082">
    <property type="entry name" value="WD_REPEATS_2"/>
    <property type="match status" value="4"/>
</dbReference>
<feature type="domain" description="Bromo" evidence="11">
    <location>
        <begin position="1428"/>
        <end position="1498"/>
    </location>
</feature>
<feature type="compositionally biased region" description="Basic residues" evidence="10">
    <location>
        <begin position="1047"/>
        <end position="1058"/>
    </location>
</feature>
<feature type="compositionally biased region" description="Acidic residues" evidence="10">
    <location>
        <begin position="2190"/>
        <end position="2206"/>
    </location>
</feature>
<dbReference type="GO" id="GO:0006325">
    <property type="term" value="P:chromatin organization"/>
    <property type="evidence" value="ECO:0007669"/>
    <property type="project" value="UniProtKB-ARBA"/>
</dbReference>
<dbReference type="PANTHER" id="PTHR12221">
    <property type="entry name" value="PESCADILLO - RELATED"/>
    <property type="match status" value="1"/>
</dbReference>
<feature type="region of interest" description="Disordered" evidence="10">
    <location>
        <begin position="1629"/>
        <end position="1658"/>
    </location>
</feature>
<feature type="compositionally biased region" description="Basic and acidic residues" evidence="10">
    <location>
        <begin position="2233"/>
        <end position="2242"/>
    </location>
</feature>
<evidence type="ECO:0000256" key="6">
    <source>
        <dbReference type="ARBA" id="ARBA00023242"/>
    </source>
</evidence>
<dbReference type="InterPro" id="IPR036427">
    <property type="entry name" value="Bromodomain-like_sf"/>
</dbReference>
<dbReference type="InterPro" id="IPR036420">
    <property type="entry name" value="BRCT_dom_sf"/>
</dbReference>
<dbReference type="Pfam" id="PF25437">
    <property type="entry name" value="BRWD1_N"/>
    <property type="match status" value="1"/>
</dbReference>
<comment type="function">
    <text evidence="7">Component of the NOP7 complex, which is required for maturation of the 25S and 5.8S ribosomal RNAs and formation of the 60S ribosome.</text>
</comment>
<dbReference type="Gene3D" id="1.20.920.10">
    <property type="entry name" value="Bromodomain-like"/>
    <property type="match status" value="1"/>
</dbReference>
<dbReference type="InterPro" id="IPR015943">
    <property type="entry name" value="WD40/YVTN_repeat-like_dom_sf"/>
</dbReference>
<dbReference type="PROSITE" id="PS50294">
    <property type="entry name" value="WD_REPEATS_REGION"/>
    <property type="match status" value="4"/>
</dbReference>
<dbReference type="GO" id="GO:0000466">
    <property type="term" value="P:maturation of 5.8S rRNA from tricistronic rRNA transcript (SSU-rRNA, 5.8S rRNA, LSU-rRNA)"/>
    <property type="evidence" value="ECO:0007669"/>
    <property type="project" value="UniProtKB-UniRule"/>
</dbReference>
<evidence type="ECO:0000256" key="2">
    <source>
        <dbReference type="ARBA" id="ARBA00022552"/>
    </source>
</evidence>
<dbReference type="InterPro" id="IPR057452">
    <property type="entry name" value="BRWD/PHIP_N"/>
</dbReference>
<dbReference type="GO" id="GO:0005654">
    <property type="term" value="C:nucleoplasm"/>
    <property type="evidence" value="ECO:0007669"/>
    <property type="project" value="UniProtKB-SubCell"/>
</dbReference>
<sequence>MQLEMEVAGRAPGLKLRRGSDWALAWLPTCLKPPLPLPTGILSKYSPKHGEIHLELNTYSTCFQQLYYLIARFLSTGPCRNASQALRQDLDQHSYLLPHRYDWQGKSHVKTVDELVSLYHPLRVLSSLNPVCPLILTHSTISPRNSSPPSYPPFTPHRSRQHTSSTACSWTRHPTGPRRCIAATNYVRSRAKAFRRACSTDATSKVDSRKAAIESSPLMECDRRGLLAIRHDLTWDDFRTMLFSGLSFQARELGARSFARESPPRFIAKSYQELVTVFGHRFAVYCVKFDRTGLRLITGSDDYLVKIWCARTGTLIYTLRGHQNVITDMAINEENTLLATASTDGIVRVWNMQNYAPVAVLLGNLQSSRKGFTTVRFSPSPRAESRYLLTTSEDGLTRLWKWDRQTLKFEPNPIIFDCRFKARDQTRCSSFNHSGTRFAVSGNDGFIRVFSTVEGVKFDTSRLMLDAAARLSKDNAGSGSEADVRKGGRRTHRRLLELALTSDSARGDVHGPMLIAQLEGHMGCVTDVAYSHDGKKILSGCMDGTARIWFFEKSTKSWTSICLDIKNQENQSDAVIATARNMAPQTGPAPPSNTEHISTPMALTMSQSSSNDGFGSGSGVAIPISAPVEPASLTGFLLMPSTSVSAPLAYADFFPTPGSMLHNAGTVPVQGLANLTLNSSPADLANGVHTGDAQAFQNVIITSDAAGPQITLNAPVDNTSDAVDTDDNAARLKERPKVSMIAWSLDDSRAIVATTYGELKVFDAVTGELCSVLRGHRDETYAVDIHPVDKRVVLSAGYDGRIILWDLDTARQIKCDNFPDRMWLDCKFCEDGSMYAVTDSEGRCSLFGVGQSLGPYTEAQTWAQTGQQFWTDYLPVRYDDNWNFVDEQSQVRGSNSLDIVFKVVFLNPPFIGLDFSTSLPPGVLEREEEQRLAWYEQEKEEIKAEAIAAIPKIDRAKIYKMRKDFVREDDDEEDPMTIDVPIVPLPAEDDDEDYQEGVQHSESEEDDAGESLSDDLGGHGRDYDDAGFVEDDDGDGSYLERRSRTGSPRKSRLKRRAPRSGSKLAGRNGDRRGKRNKRKRNVDEDDEEFSQTSTRPGGRLRRRHAVQYKESDISMDEDEESESEIEDIDIDGDDIADEIVHVEDDDAGEGSSRTPKKRRRLVSKISTNGSASRGRRKKGRVNGAADDDMIDEIPPNLKLQHFMPSDWISSTTPRVSPYHPQLGDHVAYFGQGHQQYWDRSSMTSKFNSRNGPFDTADAVMFGEVIKTEWHIGPPTWCRLKMRLLDLRNAEQVLWTEEAPEWHVIKGELHIDFCDEEGMPDFIILFSRFIDGMRQRFDVGADVNALYGDELWGGKIVERIDTGKLWKKAQIQSPWQCFRVAWTNGSEPENLSPWELLRPEFQINDIYTETEQVPEHEKQRIKDVLCWLKNEDEFEVFVETVDFKAVPDYLTVVAYPSCVDFVLDRLVKNWYRRTKAVVCDFEQITKNAHKYNQSGSDIFQAATKLQRLFKTRVEDWTKPLEVLRQVKPKEEDQSQDEYQATENGDEEDEEIQPDNGYENNALQELNGHEGSTNVLISTCVIPFYLARSSQDGEYEEEEQAQRVQRIRLKVAYHKVPSATSSPAASIPLRTRLTRGRSVPSESDGGAANEEDIGSSTSRATDIMGQIQKKGRAGAAINYITRTQAVKKLQISLADFRRLCILKGIYPREPRNKKKANKGSTAPTTFYYTKDIQYILHEPVLKKFREYKTFARKLSKVLAKGQYSTAKVLAENKPMYTLDHIIKERLVYLEWISLVDRMFGMVGSYPTFTDAIRDLDDALCMLFLFAPMPTTGQIKTETISSCQRLTAEFQHYIIHSKSLRKVFLSIKGIYYQAEIKGQTVTWLVPYQFAQTVISSFSMPTDVDFRVMLTFLEFYQTLVGFVNFKLFNDVNLVYPPKLDVIKEAGAVGLNALVIEAANHGAAVSKNVDESQADKMEGVETESPEEKVTILHIFSIKLKFARLAESGKRLKTLPQKLAHLQENSDDSAPQTTADDEDTVLDEFKAAAPTPDDSINSTTITLRDIQSASTEISSLQSLFSKCVIFLSRETPRHSLEFAIRSLGGQVAWESTTGSGSPYAENDERITHQISDRPTQGHRFLARKYVQPQWVYDCINARKILRTDAYELGKTLPPHLSPFVEAREGDYVPHLGEEDEGQELEEAFEGQTEEMEGGVTGEGIEHQDPEEEEEEEEDDELDVSERDDHQLELEAEAAGIPFTEYQQQQAAKKKKRAKKGPTAPVSKKRTAKEVEEEDAKEMSKIMMSKRQKNLYTKIQYGKTKRATEVAKLKRKKQEAVAPKARGQATKKMKK</sequence>
<dbReference type="SUPFAM" id="SSF47370">
    <property type="entry name" value="Bromodomain"/>
    <property type="match status" value="1"/>
</dbReference>
<dbReference type="GO" id="GO:0070545">
    <property type="term" value="C:PeBoW complex"/>
    <property type="evidence" value="ECO:0007669"/>
    <property type="project" value="TreeGrafter"/>
</dbReference>
<dbReference type="SUPFAM" id="SSF52113">
    <property type="entry name" value="BRCT domain"/>
    <property type="match status" value="1"/>
</dbReference>
<dbReference type="EMBL" id="RBNI01004884">
    <property type="protein sequence ID" value="RUP47170.1"/>
    <property type="molecule type" value="Genomic_DNA"/>
</dbReference>
<evidence type="ECO:0000256" key="5">
    <source>
        <dbReference type="ARBA" id="ARBA00023117"/>
    </source>
</evidence>
<dbReference type="HAMAP" id="MF_03028">
    <property type="entry name" value="Pescadillo"/>
    <property type="match status" value="1"/>
</dbReference>
<dbReference type="CDD" id="cd17709">
    <property type="entry name" value="BRCT_pescadillo_like"/>
    <property type="match status" value="1"/>
</dbReference>
<evidence type="ECO:0000256" key="10">
    <source>
        <dbReference type="SAM" id="MobiDB-lite"/>
    </source>
</evidence>
<comment type="subcellular location">
    <subcellularLocation>
        <location evidence="7">Nucleus</location>
        <location evidence="7">Nucleolus</location>
    </subcellularLocation>
    <subcellularLocation>
        <location evidence="7">Nucleus</location>
        <location evidence="7">Nucleoplasm</location>
    </subcellularLocation>
</comment>
<dbReference type="Pfam" id="PF00400">
    <property type="entry name" value="WD40"/>
    <property type="match status" value="4"/>
</dbReference>
<dbReference type="InterPro" id="IPR010613">
    <property type="entry name" value="PES"/>
</dbReference>
<reference evidence="13 14" key="1">
    <citation type="journal article" date="2018" name="New Phytol.">
        <title>Phylogenomics of Endogonaceae and evolution of mycorrhizas within Mucoromycota.</title>
        <authorList>
            <person name="Chang Y."/>
            <person name="Desiro A."/>
            <person name="Na H."/>
            <person name="Sandor L."/>
            <person name="Lipzen A."/>
            <person name="Clum A."/>
            <person name="Barry K."/>
            <person name="Grigoriev I.V."/>
            <person name="Martin F.M."/>
            <person name="Stajich J.E."/>
            <person name="Smith M.E."/>
            <person name="Bonito G."/>
            <person name="Spatafora J.W."/>
        </authorList>
    </citation>
    <scope>NUCLEOTIDE SEQUENCE [LARGE SCALE GENOMIC DNA]</scope>
    <source>
        <strain evidence="13 14">GMNB39</strain>
    </source>
</reference>
<accession>A0A433D8H4</accession>
<dbReference type="GO" id="GO:0003723">
    <property type="term" value="F:RNA binding"/>
    <property type="evidence" value="ECO:0007669"/>
    <property type="project" value="TreeGrafter"/>
</dbReference>
<keyword evidence="14" id="KW-1185">Reference proteome</keyword>
<feature type="repeat" description="WD" evidence="9">
    <location>
        <begin position="277"/>
        <end position="318"/>
    </location>
</feature>
<feature type="compositionally biased region" description="Acidic residues" evidence="10">
    <location>
        <begin position="1113"/>
        <end position="1148"/>
    </location>
</feature>
<organism evidence="13 14">
    <name type="scientific">Jimgerdemannia flammicorona</name>
    <dbReference type="NCBI Taxonomy" id="994334"/>
    <lineage>
        <taxon>Eukaryota</taxon>
        <taxon>Fungi</taxon>
        <taxon>Fungi incertae sedis</taxon>
        <taxon>Mucoromycota</taxon>
        <taxon>Mucoromycotina</taxon>
        <taxon>Endogonomycetes</taxon>
        <taxon>Endogonales</taxon>
        <taxon>Endogonaceae</taxon>
        <taxon>Jimgerdemannia</taxon>
    </lineage>
</organism>
<dbReference type="Proteomes" id="UP000268093">
    <property type="component" value="Unassembled WGS sequence"/>
</dbReference>
<dbReference type="PROSITE" id="PS50014">
    <property type="entry name" value="BROMODOMAIN_2"/>
    <property type="match status" value="1"/>
</dbReference>
<keyword evidence="1 7" id="KW-0690">Ribosome biogenesis</keyword>
<feature type="compositionally biased region" description="Acidic residues" evidence="10">
    <location>
        <begin position="1025"/>
        <end position="1035"/>
    </location>
</feature>
<evidence type="ECO:0000256" key="9">
    <source>
        <dbReference type="PROSITE-ProRule" id="PRU00221"/>
    </source>
</evidence>
<evidence type="ECO:0000313" key="14">
    <source>
        <dbReference type="Proteomes" id="UP000268093"/>
    </source>
</evidence>
<keyword evidence="4" id="KW-0677">Repeat</keyword>
<feature type="repeat" description="WD" evidence="9">
    <location>
        <begin position="518"/>
        <end position="549"/>
    </location>
</feature>
<keyword evidence="5 8" id="KW-0103">Bromodomain</keyword>
<dbReference type="GO" id="GO:0000463">
    <property type="term" value="P:maturation of LSU-rRNA from tricistronic rRNA transcript (SSU-rRNA, 5.8S rRNA, LSU-rRNA)"/>
    <property type="evidence" value="ECO:0007669"/>
    <property type="project" value="UniProtKB-UniRule"/>
</dbReference>
<dbReference type="Pfam" id="PF06732">
    <property type="entry name" value="Pescadillo_N"/>
    <property type="match status" value="1"/>
</dbReference>
<dbReference type="InterPro" id="IPR057451">
    <property type="entry name" value="BRWD/PHIP_AD"/>
</dbReference>
<comment type="similarity">
    <text evidence="7">Belongs to the pescadillo family.</text>
</comment>
<feature type="region of interest" description="Disordered" evidence="10">
    <location>
        <begin position="2316"/>
        <end position="2344"/>
    </location>
</feature>
<dbReference type="GO" id="GO:0030687">
    <property type="term" value="C:preribosome, large subunit precursor"/>
    <property type="evidence" value="ECO:0007669"/>
    <property type="project" value="UniProtKB-UniRule"/>
</dbReference>
<comment type="subunit">
    <text evidence="7">Component of the NOP7 complex, composed of ERB1, NOP7 and YTM1. Within the NOP7 complex ERB1 appears to interact directly with NOP7 and YTM1. The NOP7 complex also associates with the 66S pre-ribosome.</text>
</comment>
<feature type="region of interest" description="Disordered" evidence="10">
    <location>
        <begin position="2190"/>
        <end position="2292"/>
    </location>
</feature>
<dbReference type="PROSITE" id="PS50172">
    <property type="entry name" value="BRCT"/>
    <property type="match status" value="1"/>
</dbReference>
<evidence type="ECO:0000259" key="11">
    <source>
        <dbReference type="PROSITE" id="PS50014"/>
    </source>
</evidence>
<dbReference type="Gene3D" id="3.40.50.10190">
    <property type="entry name" value="BRCT domain"/>
    <property type="match status" value="1"/>
</dbReference>
<evidence type="ECO:0000256" key="3">
    <source>
        <dbReference type="ARBA" id="ARBA00022574"/>
    </source>
</evidence>
<proteinExistence type="inferred from homology"/>
<dbReference type="Pfam" id="PF00439">
    <property type="entry name" value="Bromodomain"/>
    <property type="match status" value="1"/>
</dbReference>
<evidence type="ECO:0000259" key="12">
    <source>
        <dbReference type="PROSITE" id="PS50172"/>
    </source>
</evidence>
<dbReference type="Pfam" id="PF25313">
    <property type="entry name" value="BRWD_AD"/>
    <property type="match status" value="1"/>
</dbReference>
<keyword evidence="2 7" id="KW-0698">rRNA processing</keyword>
<feature type="domain" description="BRCT" evidence="12">
    <location>
        <begin position="2069"/>
        <end position="2162"/>
    </location>
</feature>
<dbReference type="InterPro" id="IPR036322">
    <property type="entry name" value="WD40_repeat_dom_sf"/>
</dbReference>
<gene>
    <name evidence="7" type="primary">NOP7</name>
    <name evidence="13" type="ORF">BC936DRAFT_146052</name>
</gene>
<evidence type="ECO:0000313" key="13">
    <source>
        <dbReference type="EMBL" id="RUP47170.1"/>
    </source>
</evidence>